<evidence type="ECO:0000313" key="3">
    <source>
        <dbReference type="Proteomes" id="UP000265703"/>
    </source>
</evidence>
<reference evidence="2 3" key="1">
    <citation type="submission" date="2018-06" db="EMBL/GenBank/DDBJ databases">
        <title>Comparative genomics reveals the genomic features of Rhizophagus irregularis, R. cerebriforme, R. diaphanum and Gigaspora rosea, and their symbiotic lifestyle signature.</title>
        <authorList>
            <person name="Morin E."/>
            <person name="San Clemente H."/>
            <person name="Chen E.C.H."/>
            <person name="De La Providencia I."/>
            <person name="Hainaut M."/>
            <person name="Kuo A."/>
            <person name="Kohler A."/>
            <person name="Murat C."/>
            <person name="Tang N."/>
            <person name="Roy S."/>
            <person name="Loubradou J."/>
            <person name="Henrissat B."/>
            <person name="Grigoriev I.V."/>
            <person name="Corradi N."/>
            <person name="Roux C."/>
            <person name="Martin F.M."/>
        </authorList>
    </citation>
    <scope>NUCLEOTIDE SEQUENCE [LARGE SCALE GENOMIC DNA]</scope>
    <source>
        <strain evidence="2 3">DAOM 227022</strain>
    </source>
</reference>
<evidence type="ECO:0000313" key="2">
    <source>
        <dbReference type="EMBL" id="RIA80683.1"/>
    </source>
</evidence>
<comment type="caution">
    <text evidence="2">The sequence shown here is derived from an EMBL/GenBank/DDBJ whole genome shotgun (WGS) entry which is preliminary data.</text>
</comment>
<feature type="compositionally biased region" description="Polar residues" evidence="1">
    <location>
        <begin position="238"/>
        <end position="253"/>
    </location>
</feature>
<protein>
    <submittedName>
        <fullName evidence="2">Uncharacterized protein</fullName>
    </submittedName>
</protein>
<dbReference type="AlphaFoldDB" id="A0A397S2P5"/>
<feature type="region of interest" description="Disordered" evidence="1">
    <location>
        <begin position="235"/>
        <end position="272"/>
    </location>
</feature>
<dbReference type="EMBL" id="QKYT01000920">
    <property type="protein sequence ID" value="RIA80683.1"/>
    <property type="molecule type" value="Genomic_DNA"/>
</dbReference>
<accession>A0A397S2P5</accession>
<feature type="compositionally biased region" description="Acidic residues" evidence="1">
    <location>
        <begin position="259"/>
        <end position="272"/>
    </location>
</feature>
<proteinExistence type="predicted"/>
<dbReference type="Proteomes" id="UP000265703">
    <property type="component" value="Unassembled WGS sequence"/>
</dbReference>
<sequence>MDIPIEQQFDINDKEWTRNKCRRFLRFVQKDLTSSRIEKEPGDENRLFLPKYFKLVVDKDREFYKWKSKELFNIFVAIFRFLHEYYPDINRLELHTNHSEKINEWSEYLADNSENKEAQIQNKFINEVNVKWLPGFEYLYDFEYKRGVHRGDLIFADNHGILAAVETKTKWKNVKNQTIKYRNILMEETENDPRIITVIGCYFVEIKTKERRGFPKKLKIDEKIWMAIKKVNDEFNKKSPNSNQLSTAHTMGSETSRELEEEQETDDLDLET</sequence>
<dbReference type="OrthoDB" id="2322026at2759"/>
<keyword evidence="3" id="KW-1185">Reference proteome</keyword>
<organism evidence="2 3">
    <name type="scientific">Glomus cerebriforme</name>
    <dbReference type="NCBI Taxonomy" id="658196"/>
    <lineage>
        <taxon>Eukaryota</taxon>
        <taxon>Fungi</taxon>
        <taxon>Fungi incertae sedis</taxon>
        <taxon>Mucoromycota</taxon>
        <taxon>Glomeromycotina</taxon>
        <taxon>Glomeromycetes</taxon>
        <taxon>Glomerales</taxon>
        <taxon>Glomeraceae</taxon>
        <taxon>Glomus</taxon>
    </lineage>
</organism>
<gene>
    <name evidence="2" type="ORF">C1645_838275</name>
</gene>
<name>A0A397S2P5_9GLOM</name>
<evidence type="ECO:0000256" key="1">
    <source>
        <dbReference type="SAM" id="MobiDB-lite"/>
    </source>
</evidence>